<proteinExistence type="predicted"/>
<keyword evidence="2" id="KW-1185">Reference proteome</keyword>
<dbReference type="AlphaFoldDB" id="A0AAV4SL48"/>
<gene>
    <name evidence="1" type="ORF">CEXT_740281</name>
</gene>
<accession>A0AAV4SL48</accession>
<protein>
    <submittedName>
        <fullName evidence="1">Uncharacterized protein</fullName>
    </submittedName>
</protein>
<organism evidence="1 2">
    <name type="scientific">Caerostris extrusa</name>
    <name type="common">Bark spider</name>
    <name type="synonym">Caerostris bankana</name>
    <dbReference type="NCBI Taxonomy" id="172846"/>
    <lineage>
        <taxon>Eukaryota</taxon>
        <taxon>Metazoa</taxon>
        <taxon>Ecdysozoa</taxon>
        <taxon>Arthropoda</taxon>
        <taxon>Chelicerata</taxon>
        <taxon>Arachnida</taxon>
        <taxon>Araneae</taxon>
        <taxon>Araneomorphae</taxon>
        <taxon>Entelegynae</taxon>
        <taxon>Araneoidea</taxon>
        <taxon>Araneidae</taxon>
        <taxon>Caerostris</taxon>
    </lineage>
</organism>
<evidence type="ECO:0000313" key="2">
    <source>
        <dbReference type="Proteomes" id="UP001054945"/>
    </source>
</evidence>
<evidence type="ECO:0000313" key="1">
    <source>
        <dbReference type="EMBL" id="GIY35113.1"/>
    </source>
</evidence>
<comment type="caution">
    <text evidence="1">The sequence shown here is derived from an EMBL/GenBank/DDBJ whole genome shotgun (WGS) entry which is preliminary data.</text>
</comment>
<reference evidence="1 2" key="1">
    <citation type="submission" date="2021-06" db="EMBL/GenBank/DDBJ databases">
        <title>Caerostris extrusa draft genome.</title>
        <authorList>
            <person name="Kono N."/>
            <person name="Arakawa K."/>
        </authorList>
    </citation>
    <scope>NUCLEOTIDE SEQUENCE [LARGE SCALE GENOMIC DNA]</scope>
</reference>
<name>A0AAV4SL48_CAEEX</name>
<sequence>MTIFASVANLMQMGVTDGCYSPKGVLSLELKRMCRQMCQRKFPQRIRVGSVGYNLVKGCNASKEEEEE</sequence>
<dbReference type="EMBL" id="BPLR01009859">
    <property type="protein sequence ID" value="GIY35113.1"/>
    <property type="molecule type" value="Genomic_DNA"/>
</dbReference>
<dbReference type="Proteomes" id="UP001054945">
    <property type="component" value="Unassembled WGS sequence"/>
</dbReference>